<name>A0A813JRV2_POLGL</name>
<evidence type="ECO:0000256" key="8">
    <source>
        <dbReference type="ARBA" id="ARBA00042850"/>
    </source>
</evidence>
<proteinExistence type="inferred from homology"/>
<comment type="caution">
    <text evidence="13">The sequence shown here is derived from an EMBL/GenBank/DDBJ whole genome shotgun (WGS) entry which is preliminary data.</text>
</comment>
<reference evidence="13" key="1">
    <citation type="submission" date="2021-02" db="EMBL/GenBank/DDBJ databases">
        <authorList>
            <person name="Dougan E. K."/>
            <person name="Rhodes N."/>
            <person name="Thang M."/>
            <person name="Chan C."/>
        </authorList>
    </citation>
    <scope>NUCLEOTIDE SEQUENCE</scope>
</reference>
<dbReference type="EMBL" id="CAJNNW010026386">
    <property type="protein sequence ID" value="CAE8684931.1"/>
    <property type="molecule type" value="Genomic_DNA"/>
</dbReference>
<dbReference type="Pfam" id="PF03747">
    <property type="entry name" value="ADP_ribosyl_GH"/>
    <property type="match status" value="1"/>
</dbReference>
<feature type="binding site" evidence="12">
    <location>
        <position position="85"/>
    </location>
    <ligand>
        <name>Mg(2+)</name>
        <dbReference type="ChEBI" id="CHEBI:18420"/>
        <label>1</label>
    </ligand>
</feature>
<dbReference type="AlphaFoldDB" id="A0A813JRV2"/>
<dbReference type="InterPro" id="IPR036705">
    <property type="entry name" value="Ribosyl_crysJ1_sf"/>
</dbReference>
<evidence type="ECO:0000256" key="11">
    <source>
        <dbReference type="ARBA" id="ARBA00049015"/>
    </source>
</evidence>
<keyword evidence="3" id="KW-0378">Hydrolase</keyword>
<evidence type="ECO:0000256" key="9">
    <source>
        <dbReference type="ARBA" id="ARBA00043187"/>
    </source>
</evidence>
<evidence type="ECO:0000256" key="3">
    <source>
        <dbReference type="ARBA" id="ARBA00022801"/>
    </source>
</evidence>
<evidence type="ECO:0000256" key="6">
    <source>
        <dbReference type="ARBA" id="ARBA00042471"/>
    </source>
</evidence>
<gene>
    <name evidence="13" type="ORF">PGLA2088_LOCUS24203</name>
</gene>
<evidence type="ECO:0000256" key="5">
    <source>
        <dbReference type="ARBA" id="ARBA00042398"/>
    </source>
</evidence>
<dbReference type="GO" id="GO:0004649">
    <property type="term" value="F:poly(ADP-ribose) glycohydrolase activity"/>
    <property type="evidence" value="ECO:0007669"/>
    <property type="project" value="UniProtKB-EC"/>
</dbReference>
<evidence type="ECO:0000256" key="1">
    <source>
        <dbReference type="ARBA" id="ARBA00010702"/>
    </source>
</evidence>
<dbReference type="GO" id="GO:0046872">
    <property type="term" value="F:metal ion binding"/>
    <property type="evidence" value="ECO:0007669"/>
    <property type="project" value="UniProtKB-KW"/>
</dbReference>
<feature type="binding site" evidence="12">
    <location>
        <position position="86"/>
    </location>
    <ligand>
        <name>Mg(2+)</name>
        <dbReference type="ChEBI" id="CHEBI:18420"/>
        <label>1</label>
    </ligand>
</feature>
<evidence type="ECO:0000256" key="4">
    <source>
        <dbReference type="ARBA" id="ARBA00041057"/>
    </source>
</evidence>
<comment type="similarity">
    <text evidence="1">Belongs to the ADP-ribosylglycohydrolase family.</text>
</comment>
<comment type="cofactor">
    <cofactor evidence="12">
        <name>Mg(2+)</name>
        <dbReference type="ChEBI" id="CHEBI:18420"/>
    </cofactor>
    <text evidence="12">Binds 2 magnesium ions per subunit.</text>
</comment>
<evidence type="ECO:0000256" key="2">
    <source>
        <dbReference type="ARBA" id="ARBA00012255"/>
    </source>
</evidence>
<evidence type="ECO:0000313" key="13">
    <source>
        <dbReference type="EMBL" id="CAE8684931.1"/>
    </source>
</evidence>
<dbReference type="PANTHER" id="PTHR16222:SF24">
    <property type="entry name" value="ADP-RIBOSYLHYDROLASE ARH3"/>
    <property type="match status" value="1"/>
</dbReference>
<evidence type="ECO:0000256" key="10">
    <source>
        <dbReference type="ARBA" id="ARBA00043193"/>
    </source>
</evidence>
<comment type="catalytic activity">
    <reaction evidence="11">
        <text>alpha-NAD(+) + H2O = ADP-D-ribose + nicotinamide + H(+)</text>
        <dbReference type="Rhea" id="RHEA:68792"/>
        <dbReference type="ChEBI" id="CHEBI:15377"/>
        <dbReference type="ChEBI" id="CHEBI:15378"/>
        <dbReference type="ChEBI" id="CHEBI:17154"/>
        <dbReference type="ChEBI" id="CHEBI:57967"/>
        <dbReference type="ChEBI" id="CHEBI:77017"/>
    </reaction>
</comment>
<keyword evidence="12" id="KW-0479">Metal-binding</keyword>
<accession>A0A813JRV2</accession>
<dbReference type="Proteomes" id="UP000626109">
    <property type="component" value="Unassembled WGS sequence"/>
</dbReference>
<feature type="binding site" evidence="12">
    <location>
        <position position="87"/>
    </location>
    <ligand>
        <name>Mg(2+)</name>
        <dbReference type="ChEBI" id="CHEBI:18420"/>
        <label>1</label>
    </ligand>
</feature>
<dbReference type="EC" id="3.2.1.143" evidence="2"/>
<keyword evidence="12" id="KW-0460">Magnesium</keyword>
<dbReference type="SUPFAM" id="SSF101478">
    <property type="entry name" value="ADP-ribosylglycohydrolase"/>
    <property type="match status" value="1"/>
</dbReference>
<sequence length="219" mass="23049">MVGDALGAAVEGFPREEIRSLARETWGTDLVQGFIEAVPMGTFVPGSEPATYRPATGPRDANFVPTGPPTSENVRKQCARLGMYTDDTNAALALASSIAELGHVDSEHAAHRCAEFFRDNEAFTGCPPTAKQTMQNVLDGVPVDQTGLPPYFPFPGGSFANGGAMRISPLAVAYRNANAASLRSAVAAAILASHRHPEAVDFAVVQAAAVQYALRLCCS</sequence>
<evidence type="ECO:0000256" key="12">
    <source>
        <dbReference type="PIRSR" id="PIRSR605502-1"/>
    </source>
</evidence>
<dbReference type="InterPro" id="IPR050792">
    <property type="entry name" value="ADP-ribosylglycohydrolase"/>
</dbReference>
<dbReference type="Gene3D" id="1.10.4080.10">
    <property type="entry name" value="ADP-ribosylation/Crystallin J1"/>
    <property type="match status" value="1"/>
</dbReference>
<dbReference type="InterPro" id="IPR005502">
    <property type="entry name" value="Ribosyl_crysJ1"/>
</dbReference>
<evidence type="ECO:0000313" key="14">
    <source>
        <dbReference type="Proteomes" id="UP000626109"/>
    </source>
</evidence>
<protein>
    <recommendedName>
        <fullName evidence="4">ADP-ribosylhydrolase ARH3</fullName>
        <ecNumber evidence="2">3.2.1.143</ecNumber>
    </recommendedName>
    <alternativeName>
        <fullName evidence="5">ADP-ribose glycohydrolase ARH3</fullName>
    </alternativeName>
    <alternativeName>
        <fullName evidence="6">ADP-ribosylhydrolase 3</fullName>
    </alternativeName>
    <alternativeName>
        <fullName evidence="9">O-acetyl-ADP-ribose deacetylase ARH3</fullName>
    </alternativeName>
    <alternativeName>
        <fullName evidence="10">Poly(ADP-ribose) glycohydrolase ARH3</fullName>
    </alternativeName>
    <alternativeName>
        <fullName evidence="8">[Protein ADP-ribosylarginine] hydrolase-like protein 2</fullName>
    </alternativeName>
    <alternativeName>
        <fullName evidence="7">[Protein ADP-ribosylserine] hydrolase</fullName>
    </alternativeName>
</protein>
<organism evidence="13 14">
    <name type="scientific">Polarella glacialis</name>
    <name type="common">Dinoflagellate</name>
    <dbReference type="NCBI Taxonomy" id="89957"/>
    <lineage>
        <taxon>Eukaryota</taxon>
        <taxon>Sar</taxon>
        <taxon>Alveolata</taxon>
        <taxon>Dinophyceae</taxon>
        <taxon>Suessiales</taxon>
        <taxon>Suessiaceae</taxon>
        <taxon>Polarella</taxon>
    </lineage>
</organism>
<evidence type="ECO:0000256" key="7">
    <source>
        <dbReference type="ARBA" id="ARBA00042722"/>
    </source>
</evidence>
<dbReference type="PANTHER" id="PTHR16222">
    <property type="entry name" value="ADP-RIBOSYLGLYCOHYDROLASE"/>
    <property type="match status" value="1"/>
</dbReference>